<dbReference type="Gene3D" id="2.40.480.10">
    <property type="entry name" value="Allene oxide cyclase-like"/>
    <property type="match status" value="1"/>
</dbReference>
<evidence type="ECO:0000313" key="1">
    <source>
        <dbReference type="EMBL" id="CAD9340680.1"/>
    </source>
</evidence>
<proteinExistence type="predicted"/>
<gene>
    <name evidence="1" type="ORF">OSIN01602_LOCUS10783</name>
</gene>
<dbReference type="GO" id="GO:0046423">
    <property type="term" value="F:allene-oxide cyclase activity"/>
    <property type="evidence" value="ECO:0007669"/>
    <property type="project" value="InterPro"/>
</dbReference>
<dbReference type="InterPro" id="IPR044859">
    <property type="entry name" value="Allene_oxi_cyc_Dirigent"/>
</dbReference>
<accession>A0A7S1ZJ24</accession>
<name>A0A7S1ZJ24_TRICV</name>
<dbReference type="GO" id="GO:0009695">
    <property type="term" value="P:jasmonic acid biosynthetic process"/>
    <property type="evidence" value="ECO:0007669"/>
    <property type="project" value="InterPro"/>
</dbReference>
<protein>
    <submittedName>
        <fullName evidence="1">Uncharacterized protein</fullName>
    </submittedName>
</protein>
<dbReference type="SUPFAM" id="SSF141493">
    <property type="entry name" value="Allene oxide cyclase-like"/>
    <property type="match status" value="1"/>
</dbReference>
<reference evidence="1" key="1">
    <citation type="submission" date="2021-01" db="EMBL/GenBank/DDBJ databases">
        <authorList>
            <person name="Corre E."/>
            <person name="Pelletier E."/>
            <person name="Niang G."/>
            <person name="Scheremetjew M."/>
            <person name="Finn R."/>
            <person name="Kale V."/>
            <person name="Holt S."/>
            <person name="Cochrane G."/>
            <person name="Meng A."/>
            <person name="Brown T."/>
            <person name="Cohen L."/>
        </authorList>
    </citation>
    <scope>NUCLEOTIDE SEQUENCE</scope>
    <source>
        <strain evidence="1">Grunow 1884</strain>
    </source>
</reference>
<dbReference type="AlphaFoldDB" id="A0A7S1ZJ24"/>
<dbReference type="EMBL" id="HBGO01018809">
    <property type="protein sequence ID" value="CAD9340680.1"/>
    <property type="molecule type" value="Transcribed_RNA"/>
</dbReference>
<dbReference type="InterPro" id="IPR034871">
    <property type="entry name" value="Allene_oxi_cyc_sf"/>
</dbReference>
<sequence>MRFGRASAAACLAFATAAEAKRCKNVKVQIVETFDFVQMMCVDESRPVERGDLSNGCAGAKRLAGDYDVWDDYTYLMGPPTDPRPAPTPLIQGQLIERLGRHRGRCSWVGDSANHCEGTMVIDHPDYGTGTITIMGQTPKPILSLLPTNPEIAFTISGGTGDFEGAYGSATPGFQYAMDPGCQVTGKTKFPFFPELGFPDLCFPFFATYPFDLHPLPPFAQGTQFGNYTLVPEAFRVIVYEASFSCSKQIDTEL</sequence>
<organism evidence="1">
    <name type="scientific">Trieres chinensis</name>
    <name type="common">Marine centric diatom</name>
    <name type="synonym">Odontella sinensis</name>
    <dbReference type="NCBI Taxonomy" id="1514140"/>
    <lineage>
        <taxon>Eukaryota</taxon>
        <taxon>Sar</taxon>
        <taxon>Stramenopiles</taxon>
        <taxon>Ochrophyta</taxon>
        <taxon>Bacillariophyta</taxon>
        <taxon>Mediophyceae</taxon>
        <taxon>Biddulphiophycidae</taxon>
        <taxon>Eupodiscales</taxon>
        <taxon>Parodontellaceae</taxon>
        <taxon>Trieres</taxon>
    </lineage>
</organism>